<dbReference type="PROSITE" id="PS50865">
    <property type="entry name" value="ZF_MYND_2"/>
    <property type="match status" value="1"/>
</dbReference>
<evidence type="ECO:0000313" key="6">
    <source>
        <dbReference type="EMBL" id="CAH3146057.1"/>
    </source>
</evidence>
<sequence length="225" mass="25838">MPNPCKVCGKEDSKKCGQCHRVYYCSVQCQKKDWKSHKATCSPRQPAETQNPLLRVRDKPMHDKTQAKPVFGEPFTLEKFFPHVEKIKENTKKCALSWVGLRKAGKMDVDTSLATCFCFFTSKGWVREHMMCMEGPPPLHILQQIIDQFKAHAYSIFVEIRYRNPRSLAVMKEGVLLQVNARGYDKKFFFDQTRKGRSATGVLLSVDDPEECHISLFDSSGLTFH</sequence>
<evidence type="ECO:0000256" key="3">
    <source>
        <dbReference type="ARBA" id="ARBA00022833"/>
    </source>
</evidence>
<dbReference type="InterPro" id="IPR002893">
    <property type="entry name" value="Znf_MYND"/>
</dbReference>
<organism evidence="6 7">
    <name type="scientific">Porites evermanni</name>
    <dbReference type="NCBI Taxonomy" id="104178"/>
    <lineage>
        <taxon>Eukaryota</taxon>
        <taxon>Metazoa</taxon>
        <taxon>Cnidaria</taxon>
        <taxon>Anthozoa</taxon>
        <taxon>Hexacorallia</taxon>
        <taxon>Scleractinia</taxon>
        <taxon>Fungiina</taxon>
        <taxon>Poritidae</taxon>
        <taxon>Porites</taxon>
    </lineage>
</organism>
<dbReference type="Proteomes" id="UP001159427">
    <property type="component" value="Unassembled WGS sequence"/>
</dbReference>
<dbReference type="EMBL" id="CALNXI010000904">
    <property type="protein sequence ID" value="CAH3146057.1"/>
    <property type="molecule type" value="Genomic_DNA"/>
</dbReference>
<dbReference type="SUPFAM" id="SSF144232">
    <property type="entry name" value="HIT/MYND zinc finger-like"/>
    <property type="match status" value="1"/>
</dbReference>
<proteinExistence type="predicted"/>
<accession>A0ABN8PL69</accession>
<keyword evidence="1" id="KW-0479">Metal-binding</keyword>
<feature type="domain" description="MYND-type" evidence="5">
    <location>
        <begin position="5"/>
        <end position="41"/>
    </location>
</feature>
<dbReference type="Pfam" id="PF01753">
    <property type="entry name" value="zf-MYND"/>
    <property type="match status" value="1"/>
</dbReference>
<keyword evidence="2 4" id="KW-0863">Zinc-finger</keyword>
<keyword evidence="7" id="KW-1185">Reference proteome</keyword>
<dbReference type="PROSITE" id="PS01360">
    <property type="entry name" value="ZF_MYND_1"/>
    <property type="match status" value="1"/>
</dbReference>
<dbReference type="Gene3D" id="6.10.140.2220">
    <property type="match status" value="1"/>
</dbReference>
<evidence type="ECO:0000256" key="1">
    <source>
        <dbReference type="ARBA" id="ARBA00022723"/>
    </source>
</evidence>
<gene>
    <name evidence="6" type="ORF">PEVE_00043827</name>
</gene>
<keyword evidence="3" id="KW-0862">Zinc</keyword>
<reference evidence="6 7" key="1">
    <citation type="submission" date="2022-05" db="EMBL/GenBank/DDBJ databases">
        <authorList>
            <consortium name="Genoscope - CEA"/>
            <person name="William W."/>
        </authorList>
    </citation>
    <scope>NUCLEOTIDE SEQUENCE [LARGE SCALE GENOMIC DNA]</scope>
</reference>
<evidence type="ECO:0000313" key="7">
    <source>
        <dbReference type="Proteomes" id="UP001159427"/>
    </source>
</evidence>
<protein>
    <recommendedName>
        <fullName evidence="5">MYND-type domain-containing protein</fullName>
    </recommendedName>
</protein>
<evidence type="ECO:0000259" key="5">
    <source>
        <dbReference type="PROSITE" id="PS50865"/>
    </source>
</evidence>
<name>A0ABN8PL69_9CNID</name>
<evidence type="ECO:0000256" key="2">
    <source>
        <dbReference type="ARBA" id="ARBA00022771"/>
    </source>
</evidence>
<comment type="caution">
    <text evidence="6">The sequence shown here is derived from an EMBL/GenBank/DDBJ whole genome shotgun (WGS) entry which is preliminary data.</text>
</comment>
<evidence type="ECO:0000256" key="4">
    <source>
        <dbReference type="PROSITE-ProRule" id="PRU00134"/>
    </source>
</evidence>